<feature type="region of interest" description="Disordered" evidence="1">
    <location>
        <begin position="1"/>
        <end position="26"/>
    </location>
</feature>
<dbReference type="AlphaFoldDB" id="W2SGU6"/>
<protein>
    <submittedName>
        <fullName evidence="2">Uncharacterized protein</fullName>
    </submittedName>
</protein>
<gene>
    <name evidence="2" type="ORF">NECAME_15608</name>
</gene>
<evidence type="ECO:0000313" key="2">
    <source>
        <dbReference type="EMBL" id="ETN68810.1"/>
    </source>
</evidence>
<name>W2SGU6_NECAM</name>
<accession>W2SGU6</accession>
<evidence type="ECO:0000256" key="1">
    <source>
        <dbReference type="SAM" id="MobiDB-lite"/>
    </source>
</evidence>
<proteinExistence type="predicted"/>
<feature type="compositionally biased region" description="Basic and acidic residues" evidence="1">
    <location>
        <begin position="7"/>
        <end position="22"/>
    </location>
</feature>
<dbReference type="KEGG" id="nai:NECAME_15608"/>
<sequence length="92" mass="10247">MYVLSDVPKEEKREGQKEKEKGNNYSELPQVLVNLSEMYGTQSASCGGKTNTAMHTPWTIKYPDIVYPAGVRLYCERPGVVCGRAPQHTGLN</sequence>
<organism evidence="2 3">
    <name type="scientific">Necator americanus</name>
    <name type="common">Human hookworm</name>
    <dbReference type="NCBI Taxonomy" id="51031"/>
    <lineage>
        <taxon>Eukaryota</taxon>
        <taxon>Metazoa</taxon>
        <taxon>Ecdysozoa</taxon>
        <taxon>Nematoda</taxon>
        <taxon>Chromadorea</taxon>
        <taxon>Rhabditida</taxon>
        <taxon>Rhabditina</taxon>
        <taxon>Rhabditomorpha</taxon>
        <taxon>Strongyloidea</taxon>
        <taxon>Ancylostomatidae</taxon>
        <taxon>Bunostominae</taxon>
        <taxon>Necator</taxon>
    </lineage>
</organism>
<dbReference type="Proteomes" id="UP000053676">
    <property type="component" value="Unassembled WGS sequence"/>
</dbReference>
<dbReference type="EMBL" id="KI669195">
    <property type="protein sequence ID" value="ETN68810.1"/>
    <property type="molecule type" value="Genomic_DNA"/>
</dbReference>
<evidence type="ECO:0000313" key="3">
    <source>
        <dbReference type="Proteomes" id="UP000053676"/>
    </source>
</evidence>
<reference evidence="3" key="1">
    <citation type="journal article" date="2014" name="Nat. Genet.">
        <title>Genome of the human hookworm Necator americanus.</title>
        <authorList>
            <person name="Tang Y.T."/>
            <person name="Gao X."/>
            <person name="Rosa B.A."/>
            <person name="Abubucker S."/>
            <person name="Hallsworth-Pepin K."/>
            <person name="Martin J."/>
            <person name="Tyagi R."/>
            <person name="Heizer E."/>
            <person name="Zhang X."/>
            <person name="Bhonagiri-Palsikar V."/>
            <person name="Minx P."/>
            <person name="Warren W.C."/>
            <person name="Wang Q."/>
            <person name="Zhan B."/>
            <person name="Hotez P.J."/>
            <person name="Sternberg P.W."/>
            <person name="Dougall A."/>
            <person name="Gaze S.T."/>
            <person name="Mulvenna J."/>
            <person name="Sotillo J."/>
            <person name="Ranganathan S."/>
            <person name="Rabelo E.M."/>
            <person name="Wilson R.K."/>
            <person name="Felgner P.L."/>
            <person name="Bethony J."/>
            <person name="Hawdon J.M."/>
            <person name="Gasser R.B."/>
            <person name="Loukas A."/>
            <person name="Mitreva M."/>
        </authorList>
    </citation>
    <scope>NUCLEOTIDE SEQUENCE [LARGE SCALE GENOMIC DNA]</scope>
</reference>
<keyword evidence="3" id="KW-1185">Reference proteome</keyword>